<reference evidence="6" key="1">
    <citation type="submission" date="2011-04" db="EMBL/GenBank/DDBJ databases">
        <title>The complete genome of Treponema brennaborense DSM 12168.</title>
        <authorList>
            <person name="Lucas S."/>
            <person name="Han J."/>
            <person name="Lapidus A."/>
            <person name="Bruce D."/>
            <person name="Goodwin L."/>
            <person name="Pitluck S."/>
            <person name="Peters L."/>
            <person name="Kyrpides N."/>
            <person name="Mavromatis K."/>
            <person name="Ivanova N."/>
            <person name="Mikhailova N."/>
            <person name="Pagani I."/>
            <person name="Teshima H."/>
            <person name="Detter J.C."/>
            <person name="Tapia R."/>
            <person name="Han C."/>
            <person name="Land M."/>
            <person name="Hauser L."/>
            <person name="Markowitz V."/>
            <person name="Cheng J.-F."/>
            <person name="Hugenholtz P."/>
            <person name="Woyke T."/>
            <person name="Wu D."/>
            <person name="Gronow S."/>
            <person name="Wellnitz S."/>
            <person name="Brambilla E."/>
            <person name="Klenk H.-P."/>
            <person name="Eisen J.A."/>
        </authorList>
    </citation>
    <scope>NUCLEOTIDE SEQUENCE [LARGE SCALE GENOMIC DNA]</scope>
    <source>
        <strain evidence="6">DSM 12168 / CIP 105900 / DD5/3</strain>
    </source>
</reference>
<feature type="compositionally biased region" description="Pro residues" evidence="4">
    <location>
        <begin position="687"/>
        <end position="696"/>
    </location>
</feature>
<evidence type="ECO:0000256" key="3">
    <source>
        <dbReference type="PROSITE-ProRule" id="PRU00339"/>
    </source>
</evidence>
<feature type="compositionally biased region" description="Acidic residues" evidence="4">
    <location>
        <begin position="795"/>
        <end position="815"/>
    </location>
</feature>
<dbReference type="KEGG" id="tbe:Trebr_1961"/>
<feature type="repeat" description="TPR" evidence="3">
    <location>
        <begin position="247"/>
        <end position="280"/>
    </location>
</feature>
<dbReference type="Gene3D" id="1.25.40.10">
    <property type="entry name" value="Tetratricopeptide repeat domain"/>
    <property type="match status" value="2"/>
</dbReference>
<evidence type="ECO:0000256" key="2">
    <source>
        <dbReference type="ARBA" id="ARBA00022803"/>
    </source>
</evidence>
<name>F4LJD4_TREBD</name>
<dbReference type="AlphaFoldDB" id="F4LJD4"/>
<dbReference type="PANTHER" id="PTHR44943">
    <property type="entry name" value="CELLULOSE SYNTHASE OPERON PROTEIN C"/>
    <property type="match status" value="1"/>
</dbReference>
<keyword evidence="1" id="KW-0677">Repeat</keyword>
<evidence type="ECO:0000256" key="4">
    <source>
        <dbReference type="SAM" id="MobiDB-lite"/>
    </source>
</evidence>
<feature type="repeat" description="TPR" evidence="3">
    <location>
        <begin position="111"/>
        <end position="144"/>
    </location>
</feature>
<evidence type="ECO:0000313" key="5">
    <source>
        <dbReference type="EMBL" id="AEE17379.1"/>
    </source>
</evidence>
<feature type="repeat" description="TPR" evidence="3">
    <location>
        <begin position="43"/>
        <end position="76"/>
    </location>
</feature>
<dbReference type="Pfam" id="PF13181">
    <property type="entry name" value="TPR_8"/>
    <property type="match status" value="1"/>
</dbReference>
<dbReference type="SUPFAM" id="SSF48452">
    <property type="entry name" value="TPR-like"/>
    <property type="match status" value="1"/>
</dbReference>
<dbReference type="Pfam" id="PF14559">
    <property type="entry name" value="TPR_19"/>
    <property type="match status" value="1"/>
</dbReference>
<feature type="compositionally biased region" description="Basic and acidic residues" evidence="4">
    <location>
        <begin position="675"/>
        <end position="686"/>
    </location>
</feature>
<dbReference type="PANTHER" id="PTHR44943:SF8">
    <property type="entry name" value="TPR REPEAT-CONTAINING PROTEIN MJ0263"/>
    <property type="match status" value="1"/>
</dbReference>
<keyword evidence="2 3" id="KW-0802">TPR repeat</keyword>
<sequence length="987" mass="108107">MANDDVQKKEFMLSRAKAAVLSRDFELAARLYKAILKAAPDDGATLEALGLMYVRAGQDSNALPVYKRLVEKNPGDCKALTALGGVYRRLDLYQESIEALEQAISLQPDQTEIYYNLGFTYKLMGMYQDALECFKVVIEENPNDILAYNHLGSLYSLRHDSANAIASYRRGLKLDPNHPVLHLNLAKEFEILGKDEEAKLEYESALKAKPGWADALNGYASFLMARNKKHEAFDLLAQGLALQPDDPAMLVSMADLQTQSGNYAEAFKQYRSALSRNPADENALLGLATVYEKEGKFPESVQIFDKLEKDSLMNGDMRFRYVSALLSANELAAASRLLKKLWHKNRLDVNVWNMLSQYYLCSNDRRRFDTCLKRIAELDPQYRRHYRDLGMRCKQLGKLAMSESFLEKYVDKDPSDAEALTALAAVYESLRKLREALATYRRALAADTCSTALEENVRRLSSILAENGEPAENGGSLPADPDSVAASVDAADFDSSADDEICLASDDLFDAPGRSGDSDAEPSGEASGNTSANTEDEEAFRFDDFADVSESADVYDPLELDETVEEEDADGFGLDGLVADGSPIDYDPAAHTDSRLPDAENDRNASGDPSVLDFEDEDLDLGPAAPEPVRKPSPLQNEAAEDVPDSDVPPVPEPFNAEPRAPEPFNAEPYAAEPRTPEPARYRDPEPAFPPAPKPCPSESSVPERPAPLRPRPDTNTDSVPPFDRQPEPPFEPSVPQSASADEPVPAAEPEPLAEPESLVEQEPLAESDIPEPAPSEPVPAEDTSPEPAPISDIPEPDDPFEEPLDFVEPGESESAEIAAAEASAPERSSPAAADMPFSAAVKQLPELVRKLMNTPSGEKCESAAEMFRRMRDLCRYLPPLKREAFMTGKQRLQLDYVIDRLSGKPGLLAAAEALRTNGLVAAPEQRYDIVEKFDEIAVAGKVFGFMRPLIHALPDKDSAVALDASAAAVLRKLDSVADGKTVPDEN</sequence>
<feature type="compositionally biased region" description="Acidic residues" evidence="4">
    <location>
        <begin position="560"/>
        <end position="570"/>
    </location>
</feature>
<feature type="repeat" description="TPR" evidence="3">
    <location>
        <begin position="145"/>
        <end position="178"/>
    </location>
</feature>
<organism evidence="5 6">
    <name type="scientific">Treponema brennaborense (strain DSM 12168 / CIP 105900 / DD5/3)</name>
    <dbReference type="NCBI Taxonomy" id="906968"/>
    <lineage>
        <taxon>Bacteria</taxon>
        <taxon>Pseudomonadati</taxon>
        <taxon>Spirochaetota</taxon>
        <taxon>Spirochaetia</taxon>
        <taxon>Spirochaetales</taxon>
        <taxon>Treponemataceae</taxon>
        <taxon>Treponema</taxon>
    </lineage>
</organism>
<dbReference type="InterPro" id="IPR051685">
    <property type="entry name" value="Ycf3/AcsC/BcsC/TPR_MFPF"/>
</dbReference>
<dbReference type="STRING" id="906968.Trebr_1961"/>
<dbReference type="SMART" id="SM00028">
    <property type="entry name" value="TPR"/>
    <property type="match status" value="10"/>
</dbReference>
<dbReference type="InterPro" id="IPR011990">
    <property type="entry name" value="TPR-like_helical_dom_sf"/>
</dbReference>
<feature type="repeat" description="TPR" evidence="3">
    <location>
        <begin position="417"/>
        <end position="450"/>
    </location>
</feature>
<dbReference type="Pfam" id="PF13432">
    <property type="entry name" value="TPR_16"/>
    <property type="match status" value="2"/>
</dbReference>
<dbReference type="RefSeq" id="WP_013759083.1">
    <property type="nucleotide sequence ID" value="NC_015500.1"/>
</dbReference>
<feature type="repeat" description="TPR" evidence="3">
    <location>
        <begin position="77"/>
        <end position="110"/>
    </location>
</feature>
<dbReference type="PROSITE" id="PS50005">
    <property type="entry name" value="TPR"/>
    <property type="match status" value="6"/>
</dbReference>
<dbReference type="InterPro" id="IPR019734">
    <property type="entry name" value="TPR_rpt"/>
</dbReference>
<protein>
    <submittedName>
        <fullName evidence="5">Tetratricopeptide TPR_1 repeat-containing protein</fullName>
    </submittedName>
</protein>
<dbReference type="Proteomes" id="UP000006546">
    <property type="component" value="Chromosome"/>
</dbReference>
<accession>F4LJD4</accession>
<evidence type="ECO:0000313" key="6">
    <source>
        <dbReference type="Proteomes" id="UP000006546"/>
    </source>
</evidence>
<feature type="region of interest" description="Disordered" evidence="4">
    <location>
        <begin position="507"/>
        <end position="539"/>
    </location>
</feature>
<proteinExistence type="predicted"/>
<dbReference type="HOGENOM" id="CLU_012254_0_0_12"/>
<dbReference type="SUPFAM" id="SSF81901">
    <property type="entry name" value="HCP-like"/>
    <property type="match status" value="1"/>
</dbReference>
<dbReference type="Pfam" id="PF13414">
    <property type="entry name" value="TPR_11"/>
    <property type="match status" value="1"/>
</dbReference>
<feature type="compositionally biased region" description="Low complexity" evidence="4">
    <location>
        <begin position="739"/>
        <end position="751"/>
    </location>
</feature>
<dbReference type="PROSITE" id="PS50293">
    <property type="entry name" value="TPR_REGION"/>
    <property type="match status" value="1"/>
</dbReference>
<evidence type="ECO:0000256" key="1">
    <source>
        <dbReference type="ARBA" id="ARBA00022737"/>
    </source>
</evidence>
<keyword evidence="6" id="KW-1185">Reference proteome</keyword>
<feature type="compositionally biased region" description="Acidic residues" evidence="4">
    <location>
        <begin position="752"/>
        <end position="770"/>
    </location>
</feature>
<dbReference type="eggNOG" id="COG0457">
    <property type="taxonomic scope" value="Bacteria"/>
</dbReference>
<feature type="compositionally biased region" description="Low complexity" evidence="4">
    <location>
        <begin position="816"/>
        <end position="834"/>
    </location>
</feature>
<feature type="compositionally biased region" description="Basic and acidic residues" evidence="4">
    <location>
        <begin position="588"/>
        <end position="605"/>
    </location>
</feature>
<gene>
    <name evidence="5" type="ordered locus">Trebr_1961</name>
</gene>
<feature type="region of interest" description="Disordered" evidence="4">
    <location>
        <begin position="560"/>
        <end position="834"/>
    </location>
</feature>
<dbReference type="EMBL" id="CP002696">
    <property type="protein sequence ID" value="AEE17379.1"/>
    <property type="molecule type" value="Genomic_DNA"/>
</dbReference>